<proteinExistence type="predicted"/>
<dbReference type="AlphaFoldDB" id="A0AAV6T9R9"/>
<sequence>MLQQQQQQDVQWSLTVFTAASDSATESLIKFDALCRRRVPALAPDWWLWFLPGLPPPIHLPASACLLSCPVIGSPGSSFTYPILPQLV</sequence>
<evidence type="ECO:0000313" key="1">
    <source>
        <dbReference type="EMBL" id="KAG7526333.1"/>
    </source>
</evidence>
<gene>
    <name evidence="1" type="ORF">JOB18_038871</name>
</gene>
<protein>
    <submittedName>
        <fullName evidence="1">Uncharacterized protein</fullName>
    </submittedName>
</protein>
<keyword evidence="2" id="KW-1185">Reference proteome</keyword>
<dbReference type="EMBL" id="JAGKHQ010000001">
    <property type="protein sequence ID" value="KAG7526333.1"/>
    <property type="molecule type" value="Genomic_DNA"/>
</dbReference>
<organism evidence="1 2">
    <name type="scientific">Solea senegalensis</name>
    <name type="common">Senegalese sole</name>
    <dbReference type="NCBI Taxonomy" id="28829"/>
    <lineage>
        <taxon>Eukaryota</taxon>
        <taxon>Metazoa</taxon>
        <taxon>Chordata</taxon>
        <taxon>Craniata</taxon>
        <taxon>Vertebrata</taxon>
        <taxon>Euteleostomi</taxon>
        <taxon>Actinopterygii</taxon>
        <taxon>Neopterygii</taxon>
        <taxon>Teleostei</taxon>
        <taxon>Neoteleostei</taxon>
        <taxon>Acanthomorphata</taxon>
        <taxon>Carangaria</taxon>
        <taxon>Pleuronectiformes</taxon>
        <taxon>Pleuronectoidei</taxon>
        <taxon>Soleidae</taxon>
        <taxon>Solea</taxon>
    </lineage>
</organism>
<accession>A0AAV6T9R9</accession>
<comment type="caution">
    <text evidence="1">The sequence shown here is derived from an EMBL/GenBank/DDBJ whole genome shotgun (WGS) entry which is preliminary data.</text>
</comment>
<name>A0AAV6T9R9_SOLSE</name>
<reference evidence="1 2" key="1">
    <citation type="journal article" date="2021" name="Sci. Rep.">
        <title>Chromosome anchoring in Senegalese sole (Solea senegalensis) reveals sex-associated markers and genome rearrangements in flatfish.</title>
        <authorList>
            <person name="Guerrero-Cozar I."/>
            <person name="Gomez-Garrido J."/>
            <person name="Berbel C."/>
            <person name="Martinez-Blanch J.F."/>
            <person name="Alioto T."/>
            <person name="Claros M.G."/>
            <person name="Gagnaire P.A."/>
            <person name="Manchado M."/>
        </authorList>
    </citation>
    <scope>NUCLEOTIDE SEQUENCE [LARGE SCALE GENOMIC DNA]</scope>
    <source>
        <strain evidence="1">Sse05_10M</strain>
    </source>
</reference>
<dbReference type="Proteomes" id="UP000693946">
    <property type="component" value="Linkage Group LG1"/>
</dbReference>
<evidence type="ECO:0000313" key="2">
    <source>
        <dbReference type="Proteomes" id="UP000693946"/>
    </source>
</evidence>